<evidence type="ECO:0000313" key="2">
    <source>
        <dbReference type="Proteomes" id="UP001152300"/>
    </source>
</evidence>
<protein>
    <submittedName>
        <fullName evidence="1">Uncharacterized protein</fullName>
    </submittedName>
</protein>
<comment type="caution">
    <text evidence="1">The sequence shown here is derived from an EMBL/GenBank/DDBJ whole genome shotgun (WGS) entry which is preliminary data.</text>
</comment>
<reference evidence="1" key="1">
    <citation type="submission" date="2022-11" db="EMBL/GenBank/DDBJ databases">
        <title>Genome Resource of Sclerotinia nivalis Strain SnTB1, a Plant Pathogen Isolated from American Ginseng.</title>
        <authorList>
            <person name="Fan S."/>
        </authorList>
    </citation>
    <scope>NUCLEOTIDE SEQUENCE</scope>
    <source>
        <strain evidence="1">SnTB1</strain>
    </source>
</reference>
<dbReference type="Proteomes" id="UP001152300">
    <property type="component" value="Unassembled WGS sequence"/>
</dbReference>
<name>A0A9X0DLN0_9HELO</name>
<gene>
    <name evidence="1" type="ORF">OCU04_005967</name>
</gene>
<dbReference type="EMBL" id="JAPEIS010000006">
    <property type="protein sequence ID" value="KAJ8065268.1"/>
    <property type="molecule type" value="Genomic_DNA"/>
</dbReference>
<accession>A0A9X0DLN0</accession>
<proteinExistence type="predicted"/>
<dbReference type="AlphaFoldDB" id="A0A9X0DLN0"/>
<evidence type="ECO:0000313" key="1">
    <source>
        <dbReference type="EMBL" id="KAJ8065268.1"/>
    </source>
</evidence>
<sequence length="211" mass="24646">MSGPREANPRNMYALSLQRCAFVHFITRKKYSIIHTNHNIWSLHDRHDRQQQIHIIPSHSQDSGSSNLSAYFFWSIMAQVQFICLKMWRLGEFLCVGWLRNGLQRLEKRVPAEGMCFLPPSRIILELFVHHELQAAIPLFQYIVYKLLAYLVYSYQRIIKYAQSNPLKMISYEKLRMVDSFVHGGHENLACSVESLTGSSTPCLWLFHTPC</sequence>
<organism evidence="1 2">
    <name type="scientific">Sclerotinia nivalis</name>
    <dbReference type="NCBI Taxonomy" id="352851"/>
    <lineage>
        <taxon>Eukaryota</taxon>
        <taxon>Fungi</taxon>
        <taxon>Dikarya</taxon>
        <taxon>Ascomycota</taxon>
        <taxon>Pezizomycotina</taxon>
        <taxon>Leotiomycetes</taxon>
        <taxon>Helotiales</taxon>
        <taxon>Sclerotiniaceae</taxon>
        <taxon>Sclerotinia</taxon>
    </lineage>
</organism>
<keyword evidence="2" id="KW-1185">Reference proteome</keyword>